<protein>
    <recommendedName>
        <fullName evidence="1">glutathione-specific gamma-glutamylcyclotransferase</fullName>
        <ecNumber evidence="1">4.3.2.7</ecNumber>
    </recommendedName>
</protein>
<reference evidence="5" key="1">
    <citation type="journal article" date="2015" name="Genome Announc.">
        <title>Genome sequence of the AIDS-associated pathogen Penicillium marneffei (ATCC18224) and its near taxonomic relative Talaromyces stipitatus (ATCC10500).</title>
        <authorList>
            <person name="Nierman W.C."/>
            <person name="Fedorova-Abrams N.D."/>
            <person name="Andrianopoulos A."/>
        </authorList>
    </citation>
    <scope>NUCLEOTIDE SEQUENCE [LARGE SCALE GENOMIC DNA]</scope>
    <source>
        <strain evidence="5">ATCC 10500 / CBS 375.48 / QM 6759 / NRRL 1006</strain>
    </source>
</reference>
<sequence length="281" mass="31587">MTNQISRDGRTWRQHFPDGDLWVFGYGSLIWKPPPHFDKRVPGYISGYVRRFWQASTDHRGTPERPGRVVTVIEKSFWETLDDPHKTLEPSYTSTVWGAAYHIPASHAEEVHDYLDVREIDGYTVHYTPFYTVSPQKDGEHTKNKMGYSPRQQSPPPSELLATSSSQKPITCMVYIGQPTNPQFLRNPAERDPAAVAEVISQGVGQSGRNPEYLYLLEKALEGLGLGLADGHVTDLVRRVKVIEGLHDRKGQADEEEENAEREVERNFAAVGAGGTVDSIE</sequence>
<evidence type="ECO:0000256" key="2">
    <source>
        <dbReference type="ARBA" id="ARBA00023239"/>
    </source>
</evidence>
<dbReference type="InParanoid" id="B8MTA9"/>
<dbReference type="EMBL" id="EQ962660">
    <property type="protein sequence ID" value="EED12359.1"/>
    <property type="molecule type" value="Genomic_DNA"/>
</dbReference>
<dbReference type="OrthoDB" id="1933483at2759"/>
<dbReference type="PANTHER" id="PTHR12192">
    <property type="entry name" value="CATION TRANSPORT PROTEIN CHAC-RELATED"/>
    <property type="match status" value="1"/>
</dbReference>
<dbReference type="OMA" id="DHREKDG"/>
<dbReference type="PhylomeDB" id="B8MTA9"/>
<dbReference type="Proteomes" id="UP000001745">
    <property type="component" value="Unassembled WGS sequence"/>
</dbReference>
<dbReference type="InterPro" id="IPR006840">
    <property type="entry name" value="ChaC"/>
</dbReference>
<dbReference type="InterPro" id="IPR013024">
    <property type="entry name" value="GGCT-like"/>
</dbReference>
<dbReference type="GeneID" id="8100121"/>
<keyword evidence="2" id="KW-0456">Lyase</keyword>
<feature type="region of interest" description="Disordered" evidence="3">
    <location>
        <begin position="134"/>
        <end position="163"/>
    </location>
</feature>
<gene>
    <name evidence="4" type="ORF">TSTA_004100</name>
</gene>
<dbReference type="GO" id="GO:0006751">
    <property type="term" value="P:glutathione catabolic process"/>
    <property type="evidence" value="ECO:0007669"/>
    <property type="project" value="InterPro"/>
</dbReference>
<dbReference type="EC" id="4.3.2.7" evidence="1"/>
<evidence type="ECO:0000256" key="1">
    <source>
        <dbReference type="ARBA" id="ARBA00012344"/>
    </source>
</evidence>
<proteinExistence type="predicted"/>
<evidence type="ECO:0000313" key="4">
    <source>
        <dbReference type="EMBL" id="EED12359.1"/>
    </source>
</evidence>
<keyword evidence="5" id="KW-1185">Reference proteome</keyword>
<evidence type="ECO:0000256" key="3">
    <source>
        <dbReference type="SAM" id="MobiDB-lite"/>
    </source>
</evidence>
<dbReference type="Gene3D" id="3.10.490.10">
    <property type="entry name" value="Gamma-glutamyl cyclotransferase-like"/>
    <property type="match status" value="1"/>
</dbReference>
<dbReference type="Pfam" id="PF04752">
    <property type="entry name" value="ChaC"/>
    <property type="match status" value="1"/>
</dbReference>
<dbReference type="AlphaFoldDB" id="B8MTA9"/>
<dbReference type="RefSeq" id="XP_002488013.1">
    <property type="nucleotide sequence ID" value="XM_002487968.1"/>
</dbReference>
<dbReference type="eggNOG" id="KOG3182">
    <property type="taxonomic scope" value="Eukaryota"/>
</dbReference>
<evidence type="ECO:0000313" key="5">
    <source>
        <dbReference type="Proteomes" id="UP000001745"/>
    </source>
</evidence>
<accession>B8MTA9</accession>
<dbReference type="CDD" id="cd06661">
    <property type="entry name" value="GGCT_like"/>
    <property type="match status" value="1"/>
</dbReference>
<name>B8MTA9_TALSN</name>
<dbReference type="FunCoup" id="B8MTA9">
    <property type="interactions" value="344"/>
</dbReference>
<dbReference type="STRING" id="441959.B8MTA9"/>
<dbReference type="GO" id="GO:0005737">
    <property type="term" value="C:cytoplasm"/>
    <property type="evidence" value="ECO:0007669"/>
    <property type="project" value="TreeGrafter"/>
</dbReference>
<organism evidence="4 5">
    <name type="scientific">Talaromyces stipitatus (strain ATCC 10500 / CBS 375.48 / QM 6759 / NRRL 1006)</name>
    <name type="common">Penicillium stipitatum</name>
    <dbReference type="NCBI Taxonomy" id="441959"/>
    <lineage>
        <taxon>Eukaryota</taxon>
        <taxon>Fungi</taxon>
        <taxon>Dikarya</taxon>
        <taxon>Ascomycota</taxon>
        <taxon>Pezizomycotina</taxon>
        <taxon>Eurotiomycetes</taxon>
        <taxon>Eurotiomycetidae</taxon>
        <taxon>Eurotiales</taxon>
        <taxon>Trichocomaceae</taxon>
        <taxon>Talaromyces</taxon>
        <taxon>Talaromyces sect. Talaromyces</taxon>
    </lineage>
</organism>
<dbReference type="PANTHER" id="PTHR12192:SF2">
    <property type="entry name" value="GLUTATHIONE-SPECIFIC GAMMA-GLUTAMYLCYCLOTRANSFERASE 2"/>
    <property type="match status" value="1"/>
</dbReference>
<dbReference type="GO" id="GO:0061928">
    <property type="term" value="F:glutathione specific gamma-glutamylcyclotransferase activity"/>
    <property type="evidence" value="ECO:0007669"/>
    <property type="project" value="UniProtKB-EC"/>
</dbReference>
<dbReference type="HOGENOM" id="CLU_070703_0_2_1"/>
<dbReference type="VEuPathDB" id="FungiDB:TSTA_004100"/>